<evidence type="ECO:0000256" key="3">
    <source>
        <dbReference type="ARBA" id="ARBA00023152"/>
    </source>
</evidence>
<comment type="caution">
    <text evidence="5">The sequence shown here is derived from an EMBL/GenBank/DDBJ whole genome shotgun (WGS) entry which is preliminary data.</text>
</comment>
<dbReference type="GO" id="GO:0016787">
    <property type="term" value="F:hydrolase activity"/>
    <property type="evidence" value="ECO:0007669"/>
    <property type="project" value="UniProtKB-KW"/>
</dbReference>
<dbReference type="InterPro" id="IPR013078">
    <property type="entry name" value="His_Pase_superF_clade-1"/>
</dbReference>
<keyword evidence="5" id="KW-0378">Hydrolase</keyword>
<organism evidence="5 6">
    <name type="scientific">Anaerococcus kampingae</name>
    <dbReference type="NCBI Taxonomy" id="3115614"/>
    <lineage>
        <taxon>Bacteria</taxon>
        <taxon>Bacillati</taxon>
        <taxon>Bacillota</taxon>
        <taxon>Tissierellia</taxon>
        <taxon>Tissierellales</taxon>
        <taxon>Peptoniphilaceae</taxon>
        <taxon>Anaerococcus</taxon>
    </lineage>
</organism>
<gene>
    <name evidence="5" type="ORF">ACCQ42_04110</name>
</gene>
<evidence type="ECO:0000313" key="5">
    <source>
        <dbReference type="EMBL" id="MFO3666950.1"/>
    </source>
</evidence>
<dbReference type="InterPro" id="IPR029033">
    <property type="entry name" value="His_PPase_superfam"/>
</dbReference>
<proteinExistence type="inferred from homology"/>
<evidence type="ECO:0000256" key="2">
    <source>
        <dbReference type="ARBA" id="ARBA00012028"/>
    </source>
</evidence>
<keyword evidence="6" id="KW-1185">Reference proteome</keyword>
<keyword evidence="3" id="KW-0324">Glycolysis</keyword>
<dbReference type="PANTHER" id="PTHR11931">
    <property type="entry name" value="PHOSPHOGLYCERATE MUTASE"/>
    <property type="match status" value="1"/>
</dbReference>
<evidence type="ECO:0000256" key="1">
    <source>
        <dbReference type="ARBA" id="ARBA00006717"/>
    </source>
</evidence>
<dbReference type="EC" id="5.4.2.11" evidence="2"/>
<dbReference type="SUPFAM" id="SSF53254">
    <property type="entry name" value="Phosphoglycerate mutase-like"/>
    <property type="match status" value="1"/>
</dbReference>
<reference evidence="5 6" key="1">
    <citation type="journal article" date="2025" name="Anaerobe">
        <title>Description of Anaerococcus kampingiae sp. nov., Anaerococcus groningensis sp. nov., Anaerococcus martiniensis sp. nov., and Anaerococcus cruorum sp. nov., isolated from human clinical specimens.</title>
        <authorList>
            <person name="Boiten K.E."/>
            <person name="Meijer J."/>
            <person name="van Wezel E.M."/>
            <person name="Veloo A.C.M."/>
        </authorList>
    </citation>
    <scope>NUCLEOTIDE SEQUENCE [LARGE SCALE GENOMIC DNA]</scope>
    <source>
        <strain evidence="5 6">ENR0874</strain>
    </source>
</reference>
<dbReference type="CDD" id="cd07067">
    <property type="entry name" value="HP_PGM_like"/>
    <property type="match status" value="1"/>
</dbReference>
<dbReference type="RefSeq" id="WP_106460104.1">
    <property type="nucleotide sequence ID" value="NZ_JBGMEF010000018.1"/>
</dbReference>
<dbReference type="Pfam" id="PF00300">
    <property type="entry name" value="His_Phos_1"/>
    <property type="match status" value="1"/>
</dbReference>
<comment type="similarity">
    <text evidence="1">Belongs to the phosphoglycerate mutase family. BPG-dependent PGAM subfamily.</text>
</comment>
<keyword evidence="4" id="KW-0413">Isomerase</keyword>
<dbReference type="Proteomes" id="UP001637994">
    <property type="component" value="Unassembled WGS sequence"/>
</dbReference>
<dbReference type="EMBL" id="JBGMEF010000018">
    <property type="protein sequence ID" value="MFO3666950.1"/>
    <property type="molecule type" value="Genomic_DNA"/>
</dbReference>
<evidence type="ECO:0000313" key="6">
    <source>
        <dbReference type="Proteomes" id="UP001637994"/>
    </source>
</evidence>
<dbReference type="InterPro" id="IPR005952">
    <property type="entry name" value="Phosphogly_mut1"/>
</dbReference>
<sequence length="189" mass="22189">MKIILVRHGLTEANMKMVYSIDETKLEQSGLYILDRTKELLKNYQIDEVYTSNLYRAKETADYLGYKDYKSDGRLNEMNFGDFKGRSLVDVRENEKEFFIKEKSDYFGLKYPNGESRLDVIKRVGDFLEEKSKEDKTILIISHGIAIRSSLFWILKDLDNWPSFWIDNGSLTVYKIEDGKRLIESVNLI</sequence>
<dbReference type="Gene3D" id="3.40.50.1240">
    <property type="entry name" value="Phosphoglycerate mutase-like"/>
    <property type="match status" value="1"/>
</dbReference>
<evidence type="ECO:0000256" key="4">
    <source>
        <dbReference type="ARBA" id="ARBA00023235"/>
    </source>
</evidence>
<accession>A0ABW9MC97</accession>
<protein>
    <recommendedName>
        <fullName evidence="2">phosphoglycerate mutase (2,3-diphosphoglycerate-dependent)</fullName>
        <ecNumber evidence="2">5.4.2.11</ecNumber>
    </recommendedName>
</protein>
<name>A0ABW9MC97_9FIRM</name>